<dbReference type="Proteomes" id="UP000004848">
    <property type="component" value="Unassembled WGS sequence"/>
</dbReference>
<dbReference type="eggNOG" id="COG3710">
    <property type="taxonomic scope" value="Bacteria"/>
</dbReference>
<sequence>MLDEDMNITDLFMKTFGKGGCVPQADALVYTFDGFELDGARFELRRGGERVAIEPQVLSLLLLLVENRDRLVSKDELIEHVWDGRIVSETAVAARIKAARKAVGDKGSAQKVIRTIHGKGFRFIAETEVTSAQVTAHPRPSDLITEEQAAPAIENLLKNALDGRPSIAVLPFQYFGEPGQHEIVADALPADIIADLSRLHWLFVIARGSSFRFRGPDVDPLSAGRQLGVCYGLTGTVECTGGSLTIGVSLIDMTSSGTIWAEHYRAGLTELQQLRPEIESHVVASLAVQIPQNEARIARRRAPGELDAWACFHLGLDHMYRFNRQDNARAAALFTQSLERDPYFSSAMGGLSFTHFQSAFMRFSDDPAAEVEEARALAQQAVETDRFDPFAHFNAGRCSWLDGRLEDAIAWFDRATSLSPSFAQGVYTRGLVSVMAGQAAQADVDLALALDLSPLDPLAYGMTSARALVQLQLGNISKAQELGVKAAQMIGAHKHISLIAALTSHLAGKDAEARQWLARAKQADPAISSEVFFASFPFAENGARETIEKALRDLGV</sequence>
<dbReference type="InterPro" id="IPR050498">
    <property type="entry name" value="Ycf3"/>
</dbReference>
<dbReference type="eggNOG" id="COG0457">
    <property type="taxonomic scope" value="Bacteria"/>
</dbReference>
<proteinExistence type="predicted"/>
<keyword evidence="3 4" id="KW-0238">DNA-binding</keyword>
<evidence type="ECO:0000313" key="7">
    <source>
        <dbReference type="Proteomes" id="UP000004848"/>
    </source>
</evidence>
<dbReference type="InterPro" id="IPR036388">
    <property type="entry name" value="WH-like_DNA-bd_sf"/>
</dbReference>
<organism evidence="6 7">
    <name type="scientific">Roseibium aggregatum (strain ATCC 25650 / DSM 13394 / JCM 20685 / NBRC 16684 / NCIMB 2208 / IAM 12614 / B1)</name>
    <name type="common">Stappia aggregata</name>
    <dbReference type="NCBI Taxonomy" id="384765"/>
    <lineage>
        <taxon>Bacteria</taxon>
        <taxon>Pseudomonadati</taxon>
        <taxon>Pseudomonadota</taxon>
        <taxon>Alphaproteobacteria</taxon>
        <taxon>Hyphomicrobiales</taxon>
        <taxon>Stappiaceae</taxon>
        <taxon>Roseibium</taxon>
    </lineage>
</organism>
<protein>
    <submittedName>
        <fullName evidence="6">Putative regulatory protein, possibly two-component response regulator</fullName>
    </submittedName>
</protein>
<dbReference type="GO" id="GO:0003677">
    <property type="term" value="F:DNA binding"/>
    <property type="evidence" value="ECO:0007669"/>
    <property type="project" value="UniProtKB-UniRule"/>
</dbReference>
<keyword evidence="2" id="KW-0802">TPR repeat</keyword>
<reference evidence="6 7" key="1">
    <citation type="submission" date="2006-05" db="EMBL/GenBank/DDBJ databases">
        <authorList>
            <person name="King G."/>
            <person name="Ferriera S."/>
            <person name="Johnson J."/>
            <person name="Kravitz S."/>
            <person name="Beeson K."/>
            <person name="Sutton G."/>
            <person name="Rogers Y.-H."/>
            <person name="Friedman R."/>
            <person name="Frazier M."/>
            <person name="Venter J.C."/>
        </authorList>
    </citation>
    <scope>NUCLEOTIDE SEQUENCE [LARGE SCALE GENOMIC DNA]</scope>
    <source>
        <strain evidence="7">ATCC 25650 / DSM 13394 / JCM 20685 / NBRC 16684 / NCIMB 2208 / IAM 12614 / B1</strain>
    </source>
</reference>
<evidence type="ECO:0000256" key="3">
    <source>
        <dbReference type="ARBA" id="ARBA00023125"/>
    </source>
</evidence>
<dbReference type="Gene3D" id="1.25.40.10">
    <property type="entry name" value="Tetratricopeptide repeat domain"/>
    <property type="match status" value="1"/>
</dbReference>
<accession>A0NYE8</accession>
<name>A0NYE8_ROSAI</name>
<gene>
    <name evidence="6" type="ORF">SIAM614_20685</name>
</gene>
<comment type="caution">
    <text evidence="6">The sequence shown here is derived from an EMBL/GenBank/DDBJ whole genome shotgun (WGS) entry which is preliminary data.</text>
</comment>
<dbReference type="Pfam" id="PF13432">
    <property type="entry name" value="TPR_16"/>
    <property type="match status" value="1"/>
</dbReference>
<dbReference type="InterPro" id="IPR016032">
    <property type="entry name" value="Sig_transdc_resp-reg_C-effctor"/>
</dbReference>
<dbReference type="GO" id="GO:0000160">
    <property type="term" value="P:phosphorelay signal transduction system"/>
    <property type="evidence" value="ECO:0007669"/>
    <property type="project" value="InterPro"/>
</dbReference>
<dbReference type="SMART" id="SM00862">
    <property type="entry name" value="Trans_reg_C"/>
    <property type="match status" value="1"/>
</dbReference>
<evidence type="ECO:0000313" key="6">
    <source>
        <dbReference type="EMBL" id="EAV42144.1"/>
    </source>
</evidence>
<dbReference type="AlphaFoldDB" id="A0NYE8"/>
<dbReference type="SUPFAM" id="SSF46894">
    <property type="entry name" value="C-terminal effector domain of the bipartite response regulators"/>
    <property type="match status" value="1"/>
</dbReference>
<dbReference type="GO" id="GO:0006355">
    <property type="term" value="P:regulation of DNA-templated transcription"/>
    <property type="evidence" value="ECO:0007669"/>
    <property type="project" value="InterPro"/>
</dbReference>
<dbReference type="InterPro" id="IPR011990">
    <property type="entry name" value="TPR-like_helical_dom_sf"/>
</dbReference>
<evidence type="ECO:0000256" key="1">
    <source>
        <dbReference type="ARBA" id="ARBA00022737"/>
    </source>
</evidence>
<dbReference type="Gene3D" id="1.10.10.10">
    <property type="entry name" value="Winged helix-like DNA-binding domain superfamily/Winged helix DNA-binding domain"/>
    <property type="match status" value="1"/>
</dbReference>
<evidence type="ECO:0000259" key="5">
    <source>
        <dbReference type="PROSITE" id="PS51755"/>
    </source>
</evidence>
<dbReference type="eggNOG" id="COG5616">
    <property type="taxonomic scope" value="Bacteria"/>
</dbReference>
<feature type="DNA-binding region" description="OmpR/PhoB-type" evidence="4">
    <location>
        <begin position="27"/>
        <end position="125"/>
    </location>
</feature>
<dbReference type="Pfam" id="PF00486">
    <property type="entry name" value="Trans_reg_C"/>
    <property type="match status" value="1"/>
</dbReference>
<dbReference type="SUPFAM" id="SSF48452">
    <property type="entry name" value="TPR-like"/>
    <property type="match status" value="1"/>
</dbReference>
<dbReference type="PANTHER" id="PTHR44858:SF1">
    <property type="entry name" value="UDP-N-ACETYLGLUCOSAMINE--PEPTIDE N-ACETYLGLUCOSAMINYLTRANSFERASE SPINDLY-RELATED"/>
    <property type="match status" value="1"/>
</dbReference>
<feature type="domain" description="OmpR/PhoB-type" evidence="5">
    <location>
        <begin position="27"/>
        <end position="125"/>
    </location>
</feature>
<dbReference type="PANTHER" id="PTHR44858">
    <property type="entry name" value="TETRATRICOPEPTIDE REPEAT PROTEIN 6"/>
    <property type="match status" value="1"/>
</dbReference>
<dbReference type="EMBL" id="AAUW01000016">
    <property type="protein sequence ID" value="EAV42144.1"/>
    <property type="molecule type" value="Genomic_DNA"/>
</dbReference>
<dbReference type="InterPro" id="IPR001867">
    <property type="entry name" value="OmpR/PhoB-type_DNA-bd"/>
</dbReference>
<evidence type="ECO:0000256" key="2">
    <source>
        <dbReference type="ARBA" id="ARBA00022803"/>
    </source>
</evidence>
<evidence type="ECO:0000256" key="4">
    <source>
        <dbReference type="PROSITE-ProRule" id="PRU01091"/>
    </source>
</evidence>
<dbReference type="PROSITE" id="PS51755">
    <property type="entry name" value="OMPR_PHOB"/>
    <property type="match status" value="1"/>
</dbReference>
<keyword evidence="1" id="KW-0677">Repeat</keyword>